<proteinExistence type="predicted"/>
<dbReference type="AlphaFoldDB" id="A0A3Q9UTB4"/>
<dbReference type="EMBL" id="CP028137">
    <property type="protein sequence ID" value="AZZ52688.1"/>
    <property type="molecule type" value="Genomic_DNA"/>
</dbReference>
<dbReference type="InterPro" id="IPR036390">
    <property type="entry name" value="WH_DNA-bd_sf"/>
</dbReference>
<dbReference type="Gene3D" id="1.10.10.10">
    <property type="entry name" value="Winged helix-like DNA-binding domain superfamily/Winged helix DNA-binding domain"/>
    <property type="match status" value="1"/>
</dbReference>
<dbReference type="InterPro" id="IPR011991">
    <property type="entry name" value="ArsR-like_HTH"/>
</dbReference>
<evidence type="ECO:0000259" key="1">
    <source>
        <dbReference type="PROSITE" id="PS50987"/>
    </source>
</evidence>
<gene>
    <name evidence="2" type="ORF">C1I64_11975</name>
</gene>
<evidence type="ECO:0000313" key="2">
    <source>
        <dbReference type="EMBL" id="AZZ52688.1"/>
    </source>
</evidence>
<dbReference type="Proteomes" id="UP000285317">
    <property type="component" value="Chromosome"/>
</dbReference>
<protein>
    <submittedName>
        <fullName evidence="2">ArsR family transcriptional regulator</fullName>
    </submittedName>
</protein>
<dbReference type="GO" id="GO:0003700">
    <property type="term" value="F:DNA-binding transcription factor activity"/>
    <property type="evidence" value="ECO:0007669"/>
    <property type="project" value="InterPro"/>
</dbReference>
<dbReference type="InterPro" id="IPR001845">
    <property type="entry name" value="HTH_ArsR_DNA-bd_dom"/>
</dbReference>
<dbReference type="CDD" id="cd00090">
    <property type="entry name" value="HTH_ARSR"/>
    <property type="match status" value="1"/>
</dbReference>
<name>A0A3Q9UTB4_9MICO</name>
<dbReference type="SUPFAM" id="SSF46785">
    <property type="entry name" value="Winged helix' DNA-binding domain"/>
    <property type="match status" value="1"/>
</dbReference>
<evidence type="ECO:0000313" key="3">
    <source>
        <dbReference type="Proteomes" id="UP000285317"/>
    </source>
</evidence>
<dbReference type="PROSITE" id="PS50987">
    <property type="entry name" value="HTH_ARSR_2"/>
    <property type="match status" value="1"/>
</dbReference>
<organism evidence="2 3">
    <name type="scientific">Rathayibacter festucae DSM 15932</name>
    <dbReference type="NCBI Taxonomy" id="1328866"/>
    <lineage>
        <taxon>Bacteria</taxon>
        <taxon>Bacillati</taxon>
        <taxon>Actinomycetota</taxon>
        <taxon>Actinomycetes</taxon>
        <taxon>Micrococcales</taxon>
        <taxon>Microbacteriaceae</taxon>
        <taxon>Rathayibacter</taxon>
    </lineage>
</organism>
<dbReference type="InterPro" id="IPR036388">
    <property type="entry name" value="WH-like_DNA-bd_sf"/>
</dbReference>
<dbReference type="KEGG" id="rfs:C1I64_11975"/>
<feature type="domain" description="HTH arsR-type" evidence="1">
    <location>
        <begin position="1"/>
        <end position="93"/>
    </location>
</feature>
<accession>A0A3Q9UTB4</accession>
<sequence>MKSTVPTIAPLLRSDLQGNLLAALMLRPGESSLSALAERIEASPSSVQREIERLVASGFVLERRSGRNRYVRANEAHPLAAPVRIIVEYAYGPRVVLSRVLSGIPLIEEAYIHGSWAARMAGEEGADPADVDVLVIGGPDRADLLDAATAAQSELGREVDIRSVSRRRWDEASDPFLQTLKTRPLVRLDVGNGVAE</sequence>
<reference evidence="2 3" key="1">
    <citation type="submission" date="2018-03" db="EMBL/GenBank/DDBJ databases">
        <title>Bacteriophage NCPPB3778 and a type I-E CRISPR drive the evolution of the US Biological Select Agent, Rathayibacter toxicus.</title>
        <authorList>
            <person name="Davis E.W.II."/>
            <person name="Tabima J.F."/>
            <person name="Weisberg A.J."/>
            <person name="Dantas Lopes L."/>
            <person name="Wiseman M.S."/>
            <person name="Wiseman M.S."/>
            <person name="Pupko T."/>
            <person name="Belcher M.S."/>
            <person name="Sechler A.J."/>
            <person name="Tancos M.A."/>
            <person name="Schroeder B.K."/>
            <person name="Murray T.D."/>
            <person name="Luster D.G."/>
            <person name="Schneider W.L."/>
            <person name="Rogers E."/>
            <person name="Andreote F.D."/>
            <person name="Grunwald N.J."/>
            <person name="Putnam M.L."/>
            <person name="Chang J.H."/>
        </authorList>
    </citation>
    <scope>NUCLEOTIDE SEQUENCE [LARGE SCALE GENOMIC DNA]</scope>
    <source>
        <strain evidence="2 3">DSM 15932</strain>
    </source>
</reference>